<dbReference type="SUPFAM" id="SSF53756">
    <property type="entry name" value="UDP-Glycosyltransferase/glycogen phosphorylase"/>
    <property type="match status" value="1"/>
</dbReference>
<evidence type="ECO:0000313" key="5">
    <source>
        <dbReference type="EMBL" id="OIW32680.1"/>
    </source>
</evidence>
<proteinExistence type="predicted"/>
<dbReference type="PANTHER" id="PTHR45947">
    <property type="entry name" value="SULFOQUINOVOSYL TRANSFERASE SQD2"/>
    <property type="match status" value="1"/>
</dbReference>
<accession>A0A1J7JRS5</accession>
<dbReference type="Gene3D" id="3.40.50.2000">
    <property type="entry name" value="Glycogen Phosphorylase B"/>
    <property type="match status" value="2"/>
</dbReference>
<feature type="domain" description="Glycosyl transferase family 1" evidence="3">
    <location>
        <begin position="238"/>
        <end position="403"/>
    </location>
</feature>
<gene>
    <name evidence="5" type="ORF">CONLIGDRAFT_712952</name>
</gene>
<evidence type="ECO:0000256" key="2">
    <source>
        <dbReference type="SAM" id="MobiDB-lite"/>
    </source>
</evidence>
<evidence type="ECO:0000313" key="6">
    <source>
        <dbReference type="Proteomes" id="UP000182658"/>
    </source>
</evidence>
<dbReference type="InParanoid" id="A0A1J7JRS5"/>
<dbReference type="InterPro" id="IPR028098">
    <property type="entry name" value="Glyco_trans_4-like_N"/>
</dbReference>
<dbReference type="GO" id="GO:0016757">
    <property type="term" value="F:glycosyltransferase activity"/>
    <property type="evidence" value="ECO:0007669"/>
    <property type="project" value="UniProtKB-KW"/>
</dbReference>
<organism evidence="5 6">
    <name type="scientific">Coniochaeta ligniaria NRRL 30616</name>
    <dbReference type="NCBI Taxonomy" id="1408157"/>
    <lineage>
        <taxon>Eukaryota</taxon>
        <taxon>Fungi</taxon>
        <taxon>Dikarya</taxon>
        <taxon>Ascomycota</taxon>
        <taxon>Pezizomycotina</taxon>
        <taxon>Sordariomycetes</taxon>
        <taxon>Sordariomycetidae</taxon>
        <taxon>Coniochaetales</taxon>
        <taxon>Coniochaetaceae</taxon>
        <taxon>Coniochaeta</taxon>
    </lineage>
</organism>
<dbReference type="InterPro" id="IPR001296">
    <property type="entry name" value="Glyco_trans_1"/>
</dbReference>
<feature type="domain" description="Glycosyltransferase subfamily 4-like N-terminal" evidence="4">
    <location>
        <begin position="34"/>
        <end position="225"/>
    </location>
</feature>
<dbReference type="Pfam" id="PF13439">
    <property type="entry name" value="Glyco_transf_4"/>
    <property type="match status" value="1"/>
</dbReference>
<reference evidence="5 6" key="1">
    <citation type="submission" date="2016-10" db="EMBL/GenBank/DDBJ databases">
        <title>Draft genome sequence of Coniochaeta ligniaria NRRL30616, a lignocellulolytic fungus for bioabatement of inhibitors in plant biomass hydrolysates.</title>
        <authorList>
            <consortium name="DOE Joint Genome Institute"/>
            <person name="Jimenez D.J."/>
            <person name="Hector R.E."/>
            <person name="Riley R."/>
            <person name="Sun H."/>
            <person name="Grigoriev I.V."/>
            <person name="Van Elsas J.D."/>
            <person name="Nichols N.N."/>
        </authorList>
    </citation>
    <scope>NUCLEOTIDE SEQUENCE [LARGE SCALE GENOMIC DNA]</scope>
    <source>
        <strain evidence="5 6">NRRL 30616</strain>
    </source>
</reference>
<dbReference type="OrthoDB" id="512920at2759"/>
<dbReference type="InterPro" id="IPR050194">
    <property type="entry name" value="Glycosyltransferase_grp1"/>
</dbReference>
<keyword evidence="5" id="KW-0808">Transferase</keyword>
<dbReference type="EMBL" id="KV875095">
    <property type="protein sequence ID" value="OIW32680.1"/>
    <property type="molecule type" value="Genomic_DNA"/>
</dbReference>
<protein>
    <submittedName>
        <fullName evidence="5">UDP-Glycosyltransferase/glycogen phosphorylase</fullName>
    </submittedName>
</protein>
<dbReference type="AlphaFoldDB" id="A0A1J7JRS5"/>
<evidence type="ECO:0000259" key="4">
    <source>
        <dbReference type="Pfam" id="PF13439"/>
    </source>
</evidence>
<dbReference type="Pfam" id="PF00534">
    <property type="entry name" value="Glycos_transf_1"/>
    <property type="match status" value="1"/>
</dbReference>
<name>A0A1J7JRS5_9PEZI</name>
<evidence type="ECO:0000259" key="3">
    <source>
        <dbReference type="Pfam" id="PF00534"/>
    </source>
</evidence>
<evidence type="ECO:0000256" key="1">
    <source>
        <dbReference type="ARBA" id="ARBA00022676"/>
    </source>
</evidence>
<dbReference type="STRING" id="1408157.A0A1J7JRS5"/>
<keyword evidence="6" id="KW-1185">Reference proteome</keyword>
<dbReference type="PANTHER" id="PTHR45947:SF3">
    <property type="entry name" value="SULFOQUINOVOSYL TRANSFERASE SQD2"/>
    <property type="match status" value="1"/>
</dbReference>
<keyword evidence="1" id="KW-0328">Glycosyltransferase</keyword>
<dbReference type="CDD" id="cd03814">
    <property type="entry name" value="GT4-like"/>
    <property type="match status" value="1"/>
</dbReference>
<dbReference type="Proteomes" id="UP000182658">
    <property type="component" value="Unassembled WGS sequence"/>
</dbReference>
<sequence length="698" mass="78206">MGSQTDRADHDLATFPDALRGKRILLCTESFGQVNGVSRTTTMLVNHLRSNGAVVAVVAPDSHSKHEAITPPGPPKSASTASSGPDIRVRGYPLPFNPELSVVYPVRLSTLYRRTFGAPPDLIYLASPASLGFQVLLHMRQLPEKDQVPVICNFQTDLSAYTEILFPSPLNRGAVWIFDTVQSFLFRHSSVKTLFYPSSFVGRYLERIGVQPQKLELVQRGVDTELFHPRRRSEALRDEIAPDGEIILICVARLAGEKGFDFLASVARELEARFLLFKLYIVGGNRNAAVEAEVKAQFGALAEKGKVIFAGFKIGEDLATAYASADLFLHCSVTETFGLVVLESMASGVPVVARDEGGPSDTVQDGETGFLVPPADVKGFSDAVMRLVEDERMRKLFSDNARQYAQGTTWEKINNKVAWCMHDTIDEADRSQAAPLESSNFKHQFNFLLVHFISLHRASNPATELQQPTRVALSPRMSWPFYRSVQSSECPEQLSSDDSDTKMTSCHSRPHSGEHSVCKKYKEVRFACPHKSPANAEGLQWYESWDVCDEFKYDTSPGRVEQHWKQRPNQKDDYEPGVKVAHYSCLNCWKDLIVLPQFNSFQAEWEPRILKSDWKTVLECARFHVETTHPTQQIGRWCCAEATDQDHKPFSCKMASILQKGAKRKIAVEQGWSDVDYTLLWERDGPYVPLGTDCCVVS</sequence>
<feature type="region of interest" description="Disordered" evidence="2">
    <location>
        <begin position="63"/>
        <end position="84"/>
    </location>
</feature>